<evidence type="ECO:0000313" key="14">
    <source>
        <dbReference type="EMBL" id="CAF0931939.1"/>
    </source>
</evidence>
<feature type="region of interest" description="Disordered" evidence="13">
    <location>
        <begin position="100"/>
        <end position="120"/>
    </location>
</feature>
<comment type="caution">
    <text evidence="14">The sequence shown here is derived from an EMBL/GenBank/DDBJ whole genome shotgun (WGS) entry which is preliminary data.</text>
</comment>
<evidence type="ECO:0000256" key="4">
    <source>
        <dbReference type="ARBA" id="ARBA00022448"/>
    </source>
</evidence>
<dbReference type="CDD" id="cd22884">
    <property type="entry name" value="TOM22"/>
    <property type="match status" value="1"/>
</dbReference>
<evidence type="ECO:0000256" key="8">
    <source>
        <dbReference type="ARBA" id="ARBA00022989"/>
    </source>
</evidence>
<evidence type="ECO:0000256" key="9">
    <source>
        <dbReference type="ARBA" id="ARBA00023010"/>
    </source>
</evidence>
<keyword evidence="5" id="KW-0812">Transmembrane</keyword>
<evidence type="ECO:0000256" key="12">
    <source>
        <dbReference type="ARBA" id="ARBA00023170"/>
    </source>
</evidence>
<proteinExistence type="inferred from homology"/>
<evidence type="ECO:0000313" key="15">
    <source>
        <dbReference type="Proteomes" id="UP000663879"/>
    </source>
</evidence>
<dbReference type="Proteomes" id="UP000663879">
    <property type="component" value="Unassembled WGS sequence"/>
</dbReference>
<keyword evidence="11" id="KW-0472">Membrane</keyword>
<dbReference type="InterPro" id="IPR005683">
    <property type="entry name" value="Tom22"/>
</dbReference>
<evidence type="ECO:0000256" key="7">
    <source>
        <dbReference type="ARBA" id="ARBA00022927"/>
    </source>
</evidence>
<dbReference type="PANTHER" id="PTHR12504:SF0">
    <property type="entry name" value="MITOCHONDRIAL IMPORT RECEPTOR SUBUNIT TOM22 HOMOLOG"/>
    <property type="match status" value="1"/>
</dbReference>
<comment type="subcellular location">
    <subcellularLocation>
        <location evidence="1">Mitochondrion outer membrane</location>
        <topology evidence="1">Single-pass membrane protein</topology>
    </subcellularLocation>
</comment>
<keyword evidence="12" id="KW-0675">Receptor</keyword>
<evidence type="ECO:0000256" key="5">
    <source>
        <dbReference type="ARBA" id="ARBA00022692"/>
    </source>
</evidence>
<keyword evidence="8" id="KW-1133">Transmembrane helix</keyword>
<dbReference type="GO" id="GO:0006886">
    <property type="term" value="P:intracellular protein transport"/>
    <property type="evidence" value="ECO:0007669"/>
    <property type="project" value="InterPro"/>
</dbReference>
<keyword evidence="9" id="KW-0811">Translocation</keyword>
<keyword evidence="6" id="KW-1000">Mitochondrion outer membrane</keyword>
<evidence type="ECO:0000256" key="10">
    <source>
        <dbReference type="ARBA" id="ARBA00023128"/>
    </source>
</evidence>
<dbReference type="OrthoDB" id="10016939at2759"/>
<dbReference type="Pfam" id="PF04281">
    <property type="entry name" value="Tom22"/>
    <property type="match status" value="1"/>
</dbReference>
<gene>
    <name evidence="14" type="ORF">OXX778_LOCUS12955</name>
</gene>
<keyword evidence="15" id="KW-1185">Reference proteome</keyword>
<accession>A0A814BWV0</accession>
<keyword evidence="7" id="KW-0653">Protein transport</keyword>
<evidence type="ECO:0000256" key="11">
    <source>
        <dbReference type="ARBA" id="ARBA00023136"/>
    </source>
</evidence>
<keyword evidence="4" id="KW-0813">Transport</keyword>
<reference evidence="14" key="1">
    <citation type="submission" date="2021-02" db="EMBL/GenBank/DDBJ databases">
        <authorList>
            <person name="Nowell W R."/>
        </authorList>
    </citation>
    <scope>NUCLEOTIDE SEQUENCE</scope>
    <source>
        <strain evidence="14">Ploen Becks lab</strain>
    </source>
</reference>
<evidence type="ECO:0000256" key="13">
    <source>
        <dbReference type="SAM" id="MobiDB-lite"/>
    </source>
</evidence>
<evidence type="ECO:0000256" key="1">
    <source>
        <dbReference type="ARBA" id="ARBA00004572"/>
    </source>
</evidence>
<dbReference type="EMBL" id="CAJNOC010002420">
    <property type="protein sequence ID" value="CAF0931939.1"/>
    <property type="molecule type" value="Genomic_DNA"/>
</dbReference>
<organism evidence="14 15">
    <name type="scientific">Brachionus calyciflorus</name>
    <dbReference type="NCBI Taxonomy" id="104777"/>
    <lineage>
        <taxon>Eukaryota</taxon>
        <taxon>Metazoa</taxon>
        <taxon>Spiralia</taxon>
        <taxon>Gnathifera</taxon>
        <taxon>Rotifera</taxon>
        <taxon>Eurotatoria</taxon>
        <taxon>Monogononta</taxon>
        <taxon>Pseudotrocha</taxon>
        <taxon>Ploima</taxon>
        <taxon>Brachionidae</taxon>
        <taxon>Brachionus</taxon>
    </lineage>
</organism>
<evidence type="ECO:0000256" key="6">
    <source>
        <dbReference type="ARBA" id="ARBA00022787"/>
    </source>
</evidence>
<keyword evidence="10" id="KW-0496">Mitochondrion</keyword>
<dbReference type="GO" id="GO:0005741">
    <property type="term" value="C:mitochondrial outer membrane"/>
    <property type="evidence" value="ECO:0007669"/>
    <property type="project" value="UniProtKB-SubCell"/>
</dbReference>
<evidence type="ECO:0000256" key="3">
    <source>
        <dbReference type="ARBA" id="ARBA00016229"/>
    </source>
</evidence>
<dbReference type="PANTHER" id="PTHR12504">
    <property type="entry name" value="MITOCHONDRIAL IMPORT RECEPTOR SUBUNIT TOM22"/>
    <property type="match status" value="1"/>
</dbReference>
<name>A0A814BWV0_9BILA</name>
<sequence>MALELEENIDDMEIEDETLSERLWGLTEMFPEPVRNLTGYTVDKSMNLTKTFYRWSRTGLWVIATSFTVLILPIICEEQRASIEEQQAKQQRELLLGPSAASSSAAGAPMMPGMAFGPMK</sequence>
<dbReference type="AlphaFoldDB" id="A0A814BWV0"/>
<protein>
    <recommendedName>
        <fullName evidence="3">Mitochondrial import receptor subunit TOM22 homolog</fullName>
    </recommendedName>
</protein>
<evidence type="ECO:0000256" key="2">
    <source>
        <dbReference type="ARBA" id="ARBA00009874"/>
    </source>
</evidence>
<comment type="similarity">
    <text evidence="2">Belongs to the Tom22 family.</text>
</comment>